<protein>
    <submittedName>
        <fullName evidence="2">Uncharacterized protein</fullName>
    </submittedName>
</protein>
<dbReference type="Proteomes" id="UP000261660">
    <property type="component" value="Unplaced"/>
</dbReference>
<evidence type="ECO:0000256" key="1">
    <source>
        <dbReference type="SAM" id="MobiDB-lite"/>
    </source>
</evidence>
<dbReference type="InParanoid" id="A0A3Q3GWM6"/>
<proteinExistence type="predicted"/>
<sequence length="223" mass="24900">MSDDSISSNVEDFSPPESPVDPQIEDNHRGPDPYRFDPLVGAARAETADDEDSELQERMGTCSCSHCYKLSPRENVCCMEVAKVTVGVAACITAHPGFEPVALNPYMLQALYGTYVHENSRGPRMDPCGIPQLRPDWEDVALVKFTEKVLLFRYDVNQVRAVPPTPTQCCRQLIKIVWSTVSNAAVRSSKIRKAQFTESILSRRSLWILRSADSVLWAALKPD</sequence>
<organism evidence="2 3">
    <name type="scientific">Labrus bergylta</name>
    <name type="common">ballan wrasse</name>
    <dbReference type="NCBI Taxonomy" id="56723"/>
    <lineage>
        <taxon>Eukaryota</taxon>
        <taxon>Metazoa</taxon>
        <taxon>Chordata</taxon>
        <taxon>Craniata</taxon>
        <taxon>Vertebrata</taxon>
        <taxon>Euteleostomi</taxon>
        <taxon>Actinopterygii</taxon>
        <taxon>Neopterygii</taxon>
        <taxon>Teleostei</taxon>
        <taxon>Neoteleostei</taxon>
        <taxon>Acanthomorphata</taxon>
        <taxon>Eupercaria</taxon>
        <taxon>Labriformes</taxon>
        <taxon>Labridae</taxon>
        <taxon>Labrus</taxon>
    </lineage>
</organism>
<name>A0A3Q3GWM6_9LABR</name>
<feature type="compositionally biased region" description="Polar residues" evidence="1">
    <location>
        <begin position="1"/>
        <end position="11"/>
    </location>
</feature>
<dbReference type="AlphaFoldDB" id="A0A3Q3GWM6"/>
<reference evidence="2" key="2">
    <citation type="submission" date="2025-09" db="UniProtKB">
        <authorList>
            <consortium name="Ensembl"/>
        </authorList>
    </citation>
    <scope>IDENTIFICATION</scope>
</reference>
<accession>A0A3Q3GWM6</accession>
<dbReference type="Ensembl" id="ENSLBET00000039283.1">
    <property type="protein sequence ID" value="ENSLBEP00000037721.1"/>
    <property type="gene ID" value="ENSLBEG00000028154.1"/>
</dbReference>
<reference evidence="2" key="1">
    <citation type="submission" date="2025-08" db="UniProtKB">
        <authorList>
            <consortium name="Ensembl"/>
        </authorList>
    </citation>
    <scope>IDENTIFICATION</scope>
</reference>
<evidence type="ECO:0000313" key="2">
    <source>
        <dbReference type="Ensembl" id="ENSLBEP00000037721.1"/>
    </source>
</evidence>
<feature type="region of interest" description="Disordered" evidence="1">
    <location>
        <begin position="1"/>
        <end position="37"/>
    </location>
</feature>
<dbReference type="GeneTree" id="ENSGT00940000180224"/>
<keyword evidence="3" id="KW-1185">Reference proteome</keyword>
<evidence type="ECO:0000313" key="3">
    <source>
        <dbReference type="Proteomes" id="UP000261660"/>
    </source>
</evidence>
<feature type="compositionally biased region" description="Basic and acidic residues" evidence="1">
    <location>
        <begin position="25"/>
        <end position="35"/>
    </location>
</feature>